<accession>A0AAN9LSQ1</accession>
<protein>
    <submittedName>
        <fullName evidence="1">Uncharacterized protein</fullName>
    </submittedName>
</protein>
<dbReference type="Proteomes" id="UP001374584">
    <property type="component" value="Unassembled WGS sequence"/>
</dbReference>
<comment type="caution">
    <text evidence="1">The sequence shown here is derived from an EMBL/GenBank/DDBJ whole genome shotgun (WGS) entry which is preliminary data.</text>
</comment>
<evidence type="ECO:0000313" key="2">
    <source>
        <dbReference type="Proteomes" id="UP001374584"/>
    </source>
</evidence>
<dbReference type="EMBL" id="JAYMYR010000009">
    <property type="protein sequence ID" value="KAK7341457.1"/>
    <property type="molecule type" value="Genomic_DNA"/>
</dbReference>
<proteinExistence type="predicted"/>
<reference evidence="1 2" key="1">
    <citation type="submission" date="2024-01" db="EMBL/GenBank/DDBJ databases">
        <title>The genomes of 5 underutilized Papilionoideae crops provide insights into root nodulation and disease resistanc.</title>
        <authorList>
            <person name="Jiang F."/>
        </authorList>
    </citation>
    <scope>NUCLEOTIDE SEQUENCE [LARGE SCALE GENOMIC DNA]</scope>
    <source>
        <strain evidence="1">JINMINGXINNONG_FW02</strain>
        <tissue evidence="1">Leaves</tissue>
    </source>
</reference>
<evidence type="ECO:0000313" key="1">
    <source>
        <dbReference type="EMBL" id="KAK7341457.1"/>
    </source>
</evidence>
<gene>
    <name evidence="1" type="ORF">VNO80_24387</name>
</gene>
<keyword evidence="2" id="KW-1185">Reference proteome</keyword>
<sequence>MSVPSSCLDFHRLLNRGTEREQCLSETSIPSFLLLLFLLLVIPEHSLLIPAPRSRFHSLYSRHSSSSFSVILGFA</sequence>
<organism evidence="1 2">
    <name type="scientific">Phaseolus coccineus</name>
    <name type="common">Scarlet runner bean</name>
    <name type="synonym">Phaseolus multiflorus</name>
    <dbReference type="NCBI Taxonomy" id="3886"/>
    <lineage>
        <taxon>Eukaryota</taxon>
        <taxon>Viridiplantae</taxon>
        <taxon>Streptophyta</taxon>
        <taxon>Embryophyta</taxon>
        <taxon>Tracheophyta</taxon>
        <taxon>Spermatophyta</taxon>
        <taxon>Magnoliopsida</taxon>
        <taxon>eudicotyledons</taxon>
        <taxon>Gunneridae</taxon>
        <taxon>Pentapetalae</taxon>
        <taxon>rosids</taxon>
        <taxon>fabids</taxon>
        <taxon>Fabales</taxon>
        <taxon>Fabaceae</taxon>
        <taxon>Papilionoideae</taxon>
        <taxon>50 kb inversion clade</taxon>
        <taxon>NPAAA clade</taxon>
        <taxon>indigoferoid/millettioid clade</taxon>
        <taxon>Phaseoleae</taxon>
        <taxon>Phaseolus</taxon>
    </lineage>
</organism>
<name>A0AAN9LSQ1_PHACN</name>
<dbReference type="AlphaFoldDB" id="A0AAN9LSQ1"/>